<gene>
    <name evidence="3" type="ORF">CLH61_16445</name>
</gene>
<comment type="caution">
    <text evidence="3">The sequence shown here is derived from an EMBL/GenBank/DDBJ whole genome shotgun (WGS) entry which is preliminary data.</text>
</comment>
<feature type="domain" description="HTH cro/C1-type" evidence="2">
    <location>
        <begin position="21"/>
        <end position="38"/>
    </location>
</feature>
<reference evidence="3 4" key="1">
    <citation type="submission" date="2017-09" db="EMBL/GenBank/DDBJ databases">
        <title>The draft genome sequences of Marinobacter sp. PWS21.</title>
        <authorList>
            <person name="Cao J."/>
        </authorList>
    </citation>
    <scope>NUCLEOTIDE SEQUENCE [LARGE SCALE GENOMIC DNA]</scope>
    <source>
        <strain evidence="3 4">PWS21</strain>
    </source>
</reference>
<feature type="compositionally biased region" description="Polar residues" evidence="1">
    <location>
        <begin position="46"/>
        <end position="55"/>
    </location>
</feature>
<dbReference type="AlphaFoldDB" id="A0A2G1UHJ2"/>
<protein>
    <recommendedName>
        <fullName evidence="2">HTH cro/C1-type domain-containing protein</fullName>
    </recommendedName>
</protein>
<dbReference type="InterPro" id="IPR010982">
    <property type="entry name" value="Lambda_DNA-bd_dom_sf"/>
</dbReference>
<dbReference type="PROSITE" id="PS50943">
    <property type="entry name" value="HTH_CROC1"/>
    <property type="match status" value="1"/>
</dbReference>
<dbReference type="Proteomes" id="UP000231409">
    <property type="component" value="Unassembled WGS sequence"/>
</dbReference>
<keyword evidence="4" id="KW-1185">Reference proteome</keyword>
<dbReference type="Gene3D" id="1.10.260.40">
    <property type="entry name" value="lambda repressor-like DNA-binding domains"/>
    <property type="match status" value="1"/>
</dbReference>
<accession>A0A2G1UHJ2</accession>
<name>A0A2G1UHJ2_9GAMM</name>
<dbReference type="GO" id="GO:0003677">
    <property type="term" value="F:DNA binding"/>
    <property type="evidence" value="ECO:0007669"/>
    <property type="project" value="InterPro"/>
</dbReference>
<dbReference type="InterPro" id="IPR001387">
    <property type="entry name" value="Cro/C1-type_HTH"/>
</dbReference>
<proteinExistence type="predicted"/>
<evidence type="ECO:0000313" key="4">
    <source>
        <dbReference type="Proteomes" id="UP000231409"/>
    </source>
</evidence>
<evidence type="ECO:0000259" key="2">
    <source>
        <dbReference type="PROSITE" id="PS50943"/>
    </source>
</evidence>
<evidence type="ECO:0000313" key="3">
    <source>
        <dbReference type="EMBL" id="PHQ13890.1"/>
    </source>
</evidence>
<organism evidence="3 4">
    <name type="scientific">Marinobacter profundi</name>
    <dbReference type="NCBI Taxonomy" id="2666256"/>
    <lineage>
        <taxon>Bacteria</taxon>
        <taxon>Pseudomonadati</taxon>
        <taxon>Pseudomonadota</taxon>
        <taxon>Gammaproteobacteria</taxon>
        <taxon>Pseudomonadales</taxon>
        <taxon>Marinobacteraceae</taxon>
        <taxon>Marinobacter</taxon>
    </lineage>
</organism>
<evidence type="ECO:0000256" key="1">
    <source>
        <dbReference type="SAM" id="MobiDB-lite"/>
    </source>
</evidence>
<dbReference type="EMBL" id="NTFH01000013">
    <property type="protein sequence ID" value="PHQ13890.1"/>
    <property type="molecule type" value="Genomic_DNA"/>
</dbReference>
<feature type="region of interest" description="Disordered" evidence="1">
    <location>
        <begin position="46"/>
        <end position="73"/>
    </location>
</feature>
<sequence>MGQKTVNNIVSNRDESASTQISTVEAIAKVFGVSTAQLMSQDLGSTSAMDLPQSSKSHRRDFDWHQDASSAVF</sequence>